<dbReference type="Gene3D" id="2.60.200.60">
    <property type="match status" value="1"/>
</dbReference>
<proteinExistence type="predicted"/>
<dbReference type="EMBL" id="MDEJ01000003">
    <property type="protein sequence ID" value="PPV00313.1"/>
    <property type="molecule type" value="Genomic_DNA"/>
</dbReference>
<keyword evidence="2" id="KW-1185">Reference proteome</keyword>
<dbReference type="Pfam" id="PF05488">
    <property type="entry name" value="PAAR_motif"/>
    <property type="match status" value="1"/>
</dbReference>
<name>A0A2S7F4A5_9XANT</name>
<dbReference type="CDD" id="cd14744">
    <property type="entry name" value="PAAR_CT_2"/>
    <property type="match status" value="1"/>
</dbReference>
<dbReference type="Proteomes" id="UP000239939">
    <property type="component" value="Unassembled WGS sequence"/>
</dbReference>
<accession>A0A2S7F4A5</accession>
<reference evidence="2" key="1">
    <citation type="submission" date="2016-08" db="EMBL/GenBank/DDBJ databases">
        <authorList>
            <person name="Merda D."/>
            <person name="Briand M."/>
            <person name="Taghouti G."/>
            <person name="Carrere S."/>
            <person name="Gouzy J."/>
            <person name="Portier P."/>
            <person name="Jacques M.-A."/>
            <person name="Fischer-Le Saux M."/>
        </authorList>
    </citation>
    <scope>NUCLEOTIDE SEQUENCE [LARGE SCALE GENOMIC DNA]</scope>
    <source>
        <strain evidence="2">CFBP1817</strain>
    </source>
</reference>
<dbReference type="AlphaFoldDB" id="A0A2S7F4A5"/>
<sequence length="87" mass="9067">MSRAFIVEGDAHSHGGHVLAGFEHAGIDGQAFACEGHPAICPLHGRTHIAGASSQLNIHRRRAALDGDKLACGATLIAGQQGRARHQ</sequence>
<comment type="caution">
    <text evidence="1">The sequence shown here is derived from an EMBL/GenBank/DDBJ whole genome shotgun (WGS) entry which is preliminary data.</text>
</comment>
<evidence type="ECO:0000313" key="2">
    <source>
        <dbReference type="Proteomes" id="UP000239939"/>
    </source>
</evidence>
<dbReference type="InterPro" id="IPR008727">
    <property type="entry name" value="PAAR_motif"/>
</dbReference>
<gene>
    <name evidence="1" type="ORF">XpopCFBP1817_01155</name>
</gene>
<evidence type="ECO:0000313" key="1">
    <source>
        <dbReference type="EMBL" id="PPV00313.1"/>
    </source>
</evidence>
<dbReference type="OrthoDB" id="9204728at2"/>
<organism evidence="1 2">
    <name type="scientific">Xanthomonas populi</name>
    <dbReference type="NCBI Taxonomy" id="53414"/>
    <lineage>
        <taxon>Bacteria</taxon>
        <taxon>Pseudomonadati</taxon>
        <taxon>Pseudomonadota</taxon>
        <taxon>Gammaproteobacteria</taxon>
        <taxon>Lysobacterales</taxon>
        <taxon>Lysobacteraceae</taxon>
        <taxon>Xanthomonas</taxon>
    </lineage>
</organism>
<protein>
    <submittedName>
        <fullName evidence="1">Paar motif family protein</fullName>
    </submittedName>
</protein>